<sequence length="355" mass="39340">MLSLKICAVFLSFTWSLALAAPVNDLSPSPLAKRAEDGPGSKANPKQGVFKIQGWENLAEIDCYIMLCILGTSVFQRGPLDDNWGNNQFKEWGGKNEPFHDDNLRRYGTSRASDSNVSPEDFPWRSIRLGDNQKRYLTGGPHAEQMSQAGCITNGYNGHYGGDVIGHDEWFEIRWRKEDAHLMGEMCKAWLENDLSKCGNNKKFNILGAVGVVLAQLVYYYVRSEGRYYHATQKGAKRDLQSVQWDIDPEELTWPEIPPDAEEVKRAIVVLDGAGNELARTEKRTVVELDEAGKELSSSGKRGVVELDEAGNELSSPGKRGVVELDEAGNELSSSVKRGVVELDEAGNELSSSKK</sequence>
<reference evidence="3" key="1">
    <citation type="journal article" date="2020" name="Stud. Mycol.">
        <title>101 Dothideomycetes genomes: a test case for predicting lifestyles and emergence of pathogens.</title>
        <authorList>
            <person name="Haridas S."/>
            <person name="Albert R."/>
            <person name="Binder M."/>
            <person name="Bloem J."/>
            <person name="Labutti K."/>
            <person name="Salamov A."/>
            <person name="Andreopoulos B."/>
            <person name="Baker S."/>
            <person name="Barry K."/>
            <person name="Bills G."/>
            <person name="Bluhm B."/>
            <person name="Cannon C."/>
            <person name="Castanera R."/>
            <person name="Culley D."/>
            <person name="Daum C."/>
            <person name="Ezra D."/>
            <person name="Gonzalez J."/>
            <person name="Henrissat B."/>
            <person name="Kuo A."/>
            <person name="Liang C."/>
            <person name="Lipzen A."/>
            <person name="Lutzoni F."/>
            <person name="Magnuson J."/>
            <person name="Mondo S."/>
            <person name="Nolan M."/>
            <person name="Ohm R."/>
            <person name="Pangilinan J."/>
            <person name="Park H.-J."/>
            <person name="Ramirez L."/>
            <person name="Alfaro M."/>
            <person name="Sun H."/>
            <person name="Tritt A."/>
            <person name="Yoshinaga Y."/>
            <person name="Zwiers L.-H."/>
            <person name="Turgeon B."/>
            <person name="Goodwin S."/>
            <person name="Spatafora J."/>
            <person name="Crous P."/>
            <person name="Grigoriev I."/>
        </authorList>
    </citation>
    <scope>NUCLEOTIDE SEQUENCE</scope>
    <source>
        <strain evidence="3">CBS 675.92</strain>
    </source>
</reference>
<evidence type="ECO:0000256" key="2">
    <source>
        <dbReference type="SAM" id="SignalP"/>
    </source>
</evidence>
<proteinExistence type="predicted"/>
<evidence type="ECO:0000313" key="4">
    <source>
        <dbReference type="Proteomes" id="UP000800035"/>
    </source>
</evidence>
<protein>
    <submittedName>
        <fullName evidence="3">Uncharacterized protein</fullName>
    </submittedName>
</protein>
<feature type="region of interest" description="Disordered" evidence="1">
    <location>
        <begin position="298"/>
        <end position="321"/>
    </location>
</feature>
<keyword evidence="4" id="KW-1185">Reference proteome</keyword>
<feature type="signal peptide" evidence="2">
    <location>
        <begin position="1"/>
        <end position="20"/>
    </location>
</feature>
<name>A0A6A5U2F7_9PLEO</name>
<dbReference type="OrthoDB" id="3770168at2759"/>
<accession>A0A6A5U2F7</accession>
<dbReference type="EMBL" id="ML976987">
    <property type="protein sequence ID" value="KAF1958480.1"/>
    <property type="molecule type" value="Genomic_DNA"/>
</dbReference>
<gene>
    <name evidence="3" type="ORF">CC80DRAFT_592168</name>
</gene>
<feature type="chain" id="PRO_5025455058" evidence="2">
    <location>
        <begin position="21"/>
        <end position="355"/>
    </location>
</feature>
<dbReference type="AlphaFoldDB" id="A0A6A5U2F7"/>
<keyword evidence="2" id="KW-0732">Signal</keyword>
<evidence type="ECO:0000256" key="1">
    <source>
        <dbReference type="SAM" id="MobiDB-lite"/>
    </source>
</evidence>
<dbReference type="Proteomes" id="UP000800035">
    <property type="component" value="Unassembled WGS sequence"/>
</dbReference>
<evidence type="ECO:0000313" key="3">
    <source>
        <dbReference type="EMBL" id="KAF1958480.1"/>
    </source>
</evidence>
<organism evidence="3 4">
    <name type="scientific">Byssothecium circinans</name>
    <dbReference type="NCBI Taxonomy" id="147558"/>
    <lineage>
        <taxon>Eukaryota</taxon>
        <taxon>Fungi</taxon>
        <taxon>Dikarya</taxon>
        <taxon>Ascomycota</taxon>
        <taxon>Pezizomycotina</taxon>
        <taxon>Dothideomycetes</taxon>
        <taxon>Pleosporomycetidae</taxon>
        <taxon>Pleosporales</taxon>
        <taxon>Massarineae</taxon>
        <taxon>Massarinaceae</taxon>
        <taxon>Byssothecium</taxon>
    </lineage>
</organism>